<proteinExistence type="predicted"/>
<name>A0A7W7MSH8_9ACTN</name>
<evidence type="ECO:0000313" key="1">
    <source>
        <dbReference type="EMBL" id="MBB4764690.1"/>
    </source>
</evidence>
<evidence type="ECO:0000313" key="2">
    <source>
        <dbReference type="Proteomes" id="UP000578112"/>
    </source>
</evidence>
<organism evidence="1 2">
    <name type="scientific">Actinoplanes digitatis</name>
    <dbReference type="NCBI Taxonomy" id="1868"/>
    <lineage>
        <taxon>Bacteria</taxon>
        <taxon>Bacillati</taxon>
        <taxon>Actinomycetota</taxon>
        <taxon>Actinomycetes</taxon>
        <taxon>Micromonosporales</taxon>
        <taxon>Micromonosporaceae</taxon>
        <taxon>Actinoplanes</taxon>
    </lineage>
</organism>
<sequence length="334" mass="36486">MITQGESVTLRDIWRFQSPTRLVPADGAPERAKLLPEEIAGPLRRLADGNGTTPAATGLAPAVLRALELDGVVRVTPAPPPPAQWIAAAGDDSAEIAALTWGAAFTRLTAEELTRRLYFFGRLPVTADWIRRLPDEDAVARWLGVAEAEQALHGFHPLRRTRETWVWRRWTRPAARGAAGKLYVCCAPADLPGVLRASLPVLRHRAVTGFKLGYDLPTLLRPDKFVLFLDDRGQADELAERVADAVGPCPVHPLPFAAVTAAGDLVRTATDPADTPGRPATRERASWRLNICRLAAETLVANRGRPRIERVAAALERLTLAGIDTRCWAWREAA</sequence>
<protein>
    <submittedName>
        <fullName evidence="1">Uncharacterized protein</fullName>
    </submittedName>
</protein>
<dbReference type="Proteomes" id="UP000578112">
    <property type="component" value="Unassembled WGS sequence"/>
</dbReference>
<keyword evidence="2" id="KW-1185">Reference proteome</keyword>
<gene>
    <name evidence="1" type="ORF">BJ971_005246</name>
</gene>
<reference evidence="1 2" key="1">
    <citation type="submission" date="2020-08" db="EMBL/GenBank/DDBJ databases">
        <title>Sequencing the genomes of 1000 actinobacteria strains.</title>
        <authorList>
            <person name="Klenk H.-P."/>
        </authorList>
    </citation>
    <scope>NUCLEOTIDE SEQUENCE [LARGE SCALE GENOMIC DNA]</scope>
    <source>
        <strain evidence="1 2">DSM 43149</strain>
    </source>
</reference>
<accession>A0A7W7MSH8</accession>
<comment type="caution">
    <text evidence="1">The sequence shown here is derived from an EMBL/GenBank/DDBJ whole genome shotgun (WGS) entry which is preliminary data.</text>
</comment>
<dbReference type="AlphaFoldDB" id="A0A7W7MSH8"/>
<dbReference type="EMBL" id="JACHNH010000001">
    <property type="protein sequence ID" value="MBB4764690.1"/>
    <property type="molecule type" value="Genomic_DNA"/>
</dbReference>
<dbReference type="RefSeq" id="WP_184995848.1">
    <property type="nucleotide sequence ID" value="NZ_BOMK01000003.1"/>
</dbReference>